<reference evidence="2" key="1">
    <citation type="journal article" date="2010" name="Science">
        <title>Plasticity of animal genome architecture unmasked by rapid evolution of a pelagic tunicate.</title>
        <authorList>
            <person name="Denoeud F."/>
            <person name="Henriet S."/>
            <person name="Mungpakdee S."/>
            <person name="Aury J.M."/>
            <person name="Da Silva C."/>
            <person name="Brinkmann H."/>
            <person name="Mikhaleva J."/>
            <person name="Olsen L.C."/>
            <person name="Jubin C."/>
            <person name="Canestro C."/>
            <person name="Bouquet J.M."/>
            <person name="Danks G."/>
            <person name="Poulain J."/>
            <person name="Campsteijn C."/>
            <person name="Adamski M."/>
            <person name="Cross I."/>
            <person name="Yadetie F."/>
            <person name="Muffato M."/>
            <person name="Louis A."/>
            <person name="Butcher S."/>
            <person name="Tsagkogeorga G."/>
            <person name="Konrad A."/>
            <person name="Singh S."/>
            <person name="Jensen M.F."/>
            <person name="Cong E.H."/>
            <person name="Eikeseth-Otteraa H."/>
            <person name="Noel B."/>
            <person name="Anthouard V."/>
            <person name="Porcel B.M."/>
            <person name="Kachouri-Lafond R."/>
            <person name="Nishino A."/>
            <person name="Ugolini M."/>
            <person name="Chourrout P."/>
            <person name="Nishida H."/>
            <person name="Aasland R."/>
            <person name="Huzurbazar S."/>
            <person name="Westhof E."/>
            <person name="Delsuc F."/>
            <person name="Lehrach H."/>
            <person name="Reinhardt R."/>
            <person name="Weissenbach J."/>
            <person name="Roy S.W."/>
            <person name="Artiguenave F."/>
            <person name="Postlethwait J.H."/>
            <person name="Manak J.R."/>
            <person name="Thompson E.M."/>
            <person name="Jaillon O."/>
            <person name="Du Pasquier L."/>
            <person name="Boudinot P."/>
            <person name="Liberles D.A."/>
            <person name="Volff J.N."/>
            <person name="Philippe H."/>
            <person name="Lenhard B."/>
            <person name="Roest Crollius H."/>
            <person name="Wincker P."/>
            <person name="Chourrout D."/>
        </authorList>
    </citation>
    <scope>NUCLEOTIDE SEQUENCE [LARGE SCALE GENOMIC DNA]</scope>
</reference>
<evidence type="ECO:0000313" key="2">
    <source>
        <dbReference type="EMBL" id="CBY14822.1"/>
    </source>
</evidence>
<dbReference type="EMBL" id="FN653356">
    <property type="protein sequence ID" value="CBY14822.1"/>
    <property type="molecule type" value="Genomic_DNA"/>
</dbReference>
<proteinExistence type="predicted"/>
<evidence type="ECO:0000313" key="3">
    <source>
        <dbReference type="Proteomes" id="UP000001307"/>
    </source>
</evidence>
<protein>
    <submittedName>
        <fullName evidence="2">Uncharacterized protein</fullName>
    </submittedName>
</protein>
<feature type="chain" id="PRO_5003193338" evidence="1">
    <location>
        <begin position="18"/>
        <end position="70"/>
    </location>
</feature>
<evidence type="ECO:0000256" key="1">
    <source>
        <dbReference type="SAM" id="SignalP"/>
    </source>
</evidence>
<gene>
    <name evidence="2" type="ORF">GSOID_T00009905001</name>
</gene>
<keyword evidence="3" id="KW-1185">Reference proteome</keyword>
<organism evidence="2">
    <name type="scientific">Oikopleura dioica</name>
    <name type="common">Tunicate</name>
    <dbReference type="NCBI Taxonomy" id="34765"/>
    <lineage>
        <taxon>Eukaryota</taxon>
        <taxon>Metazoa</taxon>
        <taxon>Chordata</taxon>
        <taxon>Tunicata</taxon>
        <taxon>Appendicularia</taxon>
        <taxon>Copelata</taxon>
        <taxon>Oikopleuridae</taxon>
        <taxon>Oikopleura</taxon>
    </lineage>
</organism>
<dbReference type="AlphaFoldDB" id="E4XYW0"/>
<name>E4XYW0_OIKDI</name>
<sequence>MRNRLFIILKLSNLASAKLLLPDFKMLLIRLNIYDAKSKKSLTIQPAFECSCPDQDKFFVNKITLFLNWY</sequence>
<dbReference type="InParanoid" id="E4XYW0"/>
<feature type="signal peptide" evidence="1">
    <location>
        <begin position="1"/>
        <end position="17"/>
    </location>
</feature>
<dbReference type="Proteomes" id="UP000001307">
    <property type="component" value="Unassembled WGS sequence"/>
</dbReference>
<keyword evidence="1" id="KW-0732">Signal</keyword>
<accession>E4XYW0</accession>